<organism evidence="1 2">
    <name type="scientific">Thelephora ganbajun</name>
    <name type="common">Ganba fungus</name>
    <dbReference type="NCBI Taxonomy" id="370292"/>
    <lineage>
        <taxon>Eukaryota</taxon>
        <taxon>Fungi</taxon>
        <taxon>Dikarya</taxon>
        <taxon>Basidiomycota</taxon>
        <taxon>Agaricomycotina</taxon>
        <taxon>Agaricomycetes</taxon>
        <taxon>Thelephorales</taxon>
        <taxon>Thelephoraceae</taxon>
        <taxon>Thelephora</taxon>
    </lineage>
</organism>
<reference evidence="1" key="2">
    <citation type="journal article" date="2020" name="Nat. Commun.">
        <title>Large-scale genome sequencing of mycorrhizal fungi provides insights into the early evolution of symbiotic traits.</title>
        <authorList>
            <person name="Miyauchi S."/>
            <person name="Kiss E."/>
            <person name="Kuo A."/>
            <person name="Drula E."/>
            <person name="Kohler A."/>
            <person name="Sanchez-Garcia M."/>
            <person name="Morin E."/>
            <person name="Andreopoulos B."/>
            <person name="Barry K.W."/>
            <person name="Bonito G."/>
            <person name="Buee M."/>
            <person name="Carver A."/>
            <person name="Chen C."/>
            <person name="Cichocki N."/>
            <person name="Clum A."/>
            <person name="Culley D."/>
            <person name="Crous P.W."/>
            <person name="Fauchery L."/>
            <person name="Girlanda M."/>
            <person name="Hayes R.D."/>
            <person name="Keri Z."/>
            <person name="LaButti K."/>
            <person name="Lipzen A."/>
            <person name="Lombard V."/>
            <person name="Magnuson J."/>
            <person name="Maillard F."/>
            <person name="Murat C."/>
            <person name="Nolan M."/>
            <person name="Ohm R.A."/>
            <person name="Pangilinan J."/>
            <person name="Pereira M.F."/>
            <person name="Perotto S."/>
            <person name="Peter M."/>
            <person name="Pfister S."/>
            <person name="Riley R."/>
            <person name="Sitrit Y."/>
            <person name="Stielow J.B."/>
            <person name="Szollosi G."/>
            <person name="Zifcakova L."/>
            <person name="Stursova M."/>
            <person name="Spatafora J.W."/>
            <person name="Tedersoo L."/>
            <person name="Vaario L.M."/>
            <person name="Yamada A."/>
            <person name="Yan M."/>
            <person name="Wang P."/>
            <person name="Xu J."/>
            <person name="Bruns T."/>
            <person name="Baldrian P."/>
            <person name="Vilgalys R."/>
            <person name="Dunand C."/>
            <person name="Henrissat B."/>
            <person name="Grigoriev I.V."/>
            <person name="Hibbett D."/>
            <person name="Nagy L.G."/>
            <person name="Martin F.M."/>
        </authorList>
    </citation>
    <scope>NUCLEOTIDE SEQUENCE</scope>
    <source>
        <strain evidence="1">P2</strain>
    </source>
</reference>
<accession>A0ACB6ZR07</accession>
<evidence type="ECO:0000313" key="1">
    <source>
        <dbReference type="EMBL" id="KAF9651825.1"/>
    </source>
</evidence>
<dbReference type="EMBL" id="MU117972">
    <property type="protein sequence ID" value="KAF9651825.1"/>
    <property type="molecule type" value="Genomic_DNA"/>
</dbReference>
<sequence length="836" mass="91530">MVGLLHPLFRVAILLLGLALVVTVEAQSSSPSSSVPPPSVSLSISTTTSVSNIVSGSLTLQISSVFPVTHTYPVSSSSTPTASPAETRSPAAIRLDTKLDPGFGVLGALLILTGIPSAFLGHKNRWASFFLIGFYTLALVCLVLILKFGVLDQVHPPSTTLRGLFVLSCAVAGGAGGAITIFFWKLSRYLIGGWGGFALALFIQCFRDGGLIREIAYRWIMFIGVGVIGFCICTIPKIHYHVMLVSTAFVGATAVMLGVDCFTAADLKEFYMWNLGFMSLFPKYTNNGIHFPVTQVMQIELGLMAAVALMGIAVQLRVLKLLQRKLKEISEMQKKRDEEEERRAAERFGSLDMEKQEWEAQRKSILHHGRNDSDFSGAALLAEGKDSAPDTPQPDDFTTLVGGRRPRYQSGVSELMSDEGRRSQSPGAIPALDLGGGIEGNVPRDYLADSKEINRIEEEIRTKEKLKQEIEDIRNSIIYLEDSTPSRSHRPSLASRTDLIGYQDGSRSRINSLELGTMMRTSSVGATRPKSAPIPEDWDAYVRDRKLLQPPSGISPPIHPSPPPMTQRTSMSSALLDAVANRQKIENMFGVKTSMPIESSSSHPYQSIPQRPQDDEDIPLALVNPSNPKPSNSKSHNRSKSAGPPLTILPPQKASTHPTQEEKAPPPRVATYEELAERHQRKIRDMQAPLTKAEREAAELGDAKRRWERAKALEKEAVTKRQADMAAALAREEKKKKKEQRTGSGSGPELVPGSDKDQHTRSLSADKLGTLPGGSINPNSKRMSVMKVEDWKRSQLEQPSPDEMGVKKRDSVPFPLNVSANNRKSGSGLLVRDPPR</sequence>
<dbReference type="Proteomes" id="UP000886501">
    <property type="component" value="Unassembled WGS sequence"/>
</dbReference>
<evidence type="ECO:0000313" key="2">
    <source>
        <dbReference type="Proteomes" id="UP000886501"/>
    </source>
</evidence>
<keyword evidence="2" id="KW-1185">Reference proteome</keyword>
<proteinExistence type="predicted"/>
<protein>
    <submittedName>
        <fullName evidence="1">Uncharacterized protein</fullName>
    </submittedName>
</protein>
<reference evidence="1" key="1">
    <citation type="submission" date="2019-10" db="EMBL/GenBank/DDBJ databases">
        <authorList>
            <consortium name="DOE Joint Genome Institute"/>
            <person name="Kuo A."/>
            <person name="Miyauchi S."/>
            <person name="Kiss E."/>
            <person name="Drula E."/>
            <person name="Kohler A."/>
            <person name="Sanchez-Garcia M."/>
            <person name="Andreopoulos B."/>
            <person name="Barry K.W."/>
            <person name="Bonito G."/>
            <person name="Buee M."/>
            <person name="Carver A."/>
            <person name="Chen C."/>
            <person name="Cichocki N."/>
            <person name="Clum A."/>
            <person name="Culley D."/>
            <person name="Crous P.W."/>
            <person name="Fauchery L."/>
            <person name="Girlanda M."/>
            <person name="Hayes R."/>
            <person name="Keri Z."/>
            <person name="Labutti K."/>
            <person name="Lipzen A."/>
            <person name="Lombard V."/>
            <person name="Magnuson J."/>
            <person name="Maillard F."/>
            <person name="Morin E."/>
            <person name="Murat C."/>
            <person name="Nolan M."/>
            <person name="Ohm R."/>
            <person name="Pangilinan J."/>
            <person name="Pereira M."/>
            <person name="Perotto S."/>
            <person name="Peter M."/>
            <person name="Riley R."/>
            <person name="Sitrit Y."/>
            <person name="Stielow B."/>
            <person name="Szollosi G."/>
            <person name="Zifcakova L."/>
            <person name="Stursova M."/>
            <person name="Spatafora J.W."/>
            <person name="Tedersoo L."/>
            <person name="Vaario L.-M."/>
            <person name="Yamada A."/>
            <person name="Yan M."/>
            <person name="Wang P."/>
            <person name="Xu J."/>
            <person name="Bruns T."/>
            <person name="Baldrian P."/>
            <person name="Vilgalys R."/>
            <person name="Henrissat B."/>
            <person name="Grigoriev I.V."/>
            <person name="Hibbett D."/>
            <person name="Nagy L.G."/>
            <person name="Martin F.M."/>
        </authorList>
    </citation>
    <scope>NUCLEOTIDE SEQUENCE</scope>
    <source>
        <strain evidence="1">P2</strain>
    </source>
</reference>
<comment type="caution">
    <text evidence="1">The sequence shown here is derived from an EMBL/GenBank/DDBJ whole genome shotgun (WGS) entry which is preliminary data.</text>
</comment>
<gene>
    <name evidence="1" type="ORF">BDM02DRAFT_3109892</name>
</gene>
<name>A0ACB6ZR07_THEGA</name>